<comment type="caution">
    <text evidence="10">The sequence shown here is derived from an EMBL/GenBank/DDBJ whole genome shotgun (WGS) entry which is preliminary data.</text>
</comment>
<evidence type="ECO:0000313" key="10">
    <source>
        <dbReference type="EMBL" id="KAK1441211.1"/>
    </source>
</evidence>
<dbReference type="GO" id="GO:0016705">
    <property type="term" value="F:oxidoreductase activity, acting on paired donors, with incorporation or reduction of molecular oxygen"/>
    <property type="evidence" value="ECO:0007669"/>
    <property type="project" value="InterPro"/>
</dbReference>
<dbReference type="Gene3D" id="1.10.630.10">
    <property type="entry name" value="Cytochrome P450"/>
    <property type="match status" value="1"/>
</dbReference>
<dbReference type="InterPro" id="IPR017972">
    <property type="entry name" value="Cyt_P450_CS"/>
</dbReference>
<dbReference type="InterPro" id="IPR001128">
    <property type="entry name" value="Cyt_P450"/>
</dbReference>
<keyword evidence="6 8" id="KW-0408">Iron</keyword>
<dbReference type="PANTHER" id="PTHR47944:SF4">
    <property type="entry name" value="OS09G0441700 PROTEIN"/>
    <property type="match status" value="1"/>
</dbReference>
<dbReference type="Pfam" id="PF00067">
    <property type="entry name" value="p450"/>
    <property type="match status" value="1"/>
</dbReference>
<comment type="cofactor">
    <cofactor evidence="1 8">
        <name>heme</name>
        <dbReference type="ChEBI" id="CHEBI:30413"/>
    </cofactor>
</comment>
<dbReference type="AlphaFoldDB" id="A0AAD8PCN8"/>
<protein>
    <recommendedName>
        <fullName evidence="12">Cytochrome P450</fullName>
    </recommendedName>
</protein>
<accession>A0AAD8PCN8</accession>
<keyword evidence="4 8" id="KW-0479">Metal-binding</keyword>
<evidence type="ECO:0000256" key="7">
    <source>
        <dbReference type="ARBA" id="ARBA00023033"/>
    </source>
</evidence>
<dbReference type="GO" id="GO:0004497">
    <property type="term" value="F:monooxygenase activity"/>
    <property type="evidence" value="ECO:0007669"/>
    <property type="project" value="UniProtKB-KW"/>
</dbReference>
<keyword evidence="5 9" id="KW-0560">Oxidoreductase</keyword>
<dbReference type="GO" id="GO:0020037">
    <property type="term" value="F:heme binding"/>
    <property type="evidence" value="ECO:0007669"/>
    <property type="project" value="InterPro"/>
</dbReference>
<dbReference type="Proteomes" id="UP001229421">
    <property type="component" value="Unassembled WGS sequence"/>
</dbReference>
<comment type="similarity">
    <text evidence="2 9">Belongs to the cytochrome P450 family.</text>
</comment>
<proteinExistence type="inferred from homology"/>
<feature type="binding site" description="axial binding residue" evidence="8">
    <location>
        <position position="453"/>
    </location>
    <ligand>
        <name>heme</name>
        <dbReference type="ChEBI" id="CHEBI:30413"/>
    </ligand>
    <ligandPart>
        <name>Fe</name>
        <dbReference type="ChEBI" id="CHEBI:18248"/>
    </ligandPart>
</feature>
<evidence type="ECO:0008006" key="12">
    <source>
        <dbReference type="Google" id="ProtNLM"/>
    </source>
</evidence>
<reference evidence="10" key="1">
    <citation type="journal article" date="2023" name="bioRxiv">
        <title>Improved chromosome-level genome assembly for marigold (Tagetes erecta).</title>
        <authorList>
            <person name="Jiang F."/>
            <person name="Yuan L."/>
            <person name="Wang S."/>
            <person name="Wang H."/>
            <person name="Xu D."/>
            <person name="Wang A."/>
            <person name="Fan W."/>
        </authorList>
    </citation>
    <scope>NUCLEOTIDE SEQUENCE</scope>
    <source>
        <strain evidence="10">WSJ</strain>
        <tissue evidence="10">Leaf</tissue>
    </source>
</reference>
<gene>
    <name evidence="10" type="ORF">QVD17_07052</name>
</gene>
<keyword evidence="3 8" id="KW-0349">Heme</keyword>
<evidence type="ECO:0000313" key="11">
    <source>
        <dbReference type="Proteomes" id="UP001229421"/>
    </source>
</evidence>
<dbReference type="SUPFAM" id="SSF48264">
    <property type="entry name" value="Cytochrome P450"/>
    <property type="match status" value="1"/>
</dbReference>
<evidence type="ECO:0000256" key="6">
    <source>
        <dbReference type="ARBA" id="ARBA00023004"/>
    </source>
</evidence>
<organism evidence="10 11">
    <name type="scientific">Tagetes erecta</name>
    <name type="common">African marigold</name>
    <dbReference type="NCBI Taxonomy" id="13708"/>
    <lineage>
        <taxon>Eukaryota</taxon>
        <taxon>Viridiplantae</taxon>
        <taxon>Streptophyta</taxon>
        <taxon>Embryophyta</taxon>
        <taxon>Tracheophyta</taxon>
        <taxon>Spermatophyta</taxon>
        <taxon>Magnoliopsida</taxon>
        <taxon>eudicotyledons</taxon>
        <taxon>Gunneridae</taxon>
        <taxon>Pentapetalae</taxon>
        <taxon>asterids</taxon>
        <taxon>campanulids</taxon>
        <taxon>Asterales</taxon>
        <taxon>Asteraceae</taxon>
        <taxon>Asteroideae</taxon>
        <taxon>Heliantheae alliance</taxon>
        <taxon>Tageteae</taxon>
        <taxon>Tagetes</taxon>
    </lineage>
</organism>
<evidence type="ECO:0000256" key="1">
    <source>
        <dbReference type="ARBA" id="ARBA00001971"/>
    </source>
</evidence>
<evidence type="ECO:0000256" key="8">
    <source>
        <dbReference type="PIRSR" id="PIRSR602401-1"/>
    </source>
</evidence>
<evidence type="ECO:0000256" key="5">
    <source>
        <dbReference type="ARBA" id="ARBA00023002"/>
    </source>
</evidence>
<evidence type="ECO:0000256" key="9">
    <source>
        <dbReference type="RuleBase" id="RU000461"/>
    </source>
</evidence>
<dbReference type="PROSITE" id="PS00086">
    <property type="entry name" value="CYTOCHROME_P450"/>
    <property type="match status" value="1"/>
</dbReference>
<name>A0AAD8PCN8_TARER</name>
<evidence type="ECO:0000256" key="4">
    <source>
        <dbReference type="ARBA" id="ARBA00022723"/>
    </source>
</evidence>
<dbReference type="InterPro" id="IPR036396">
    <property type="entry name" value="Cyt_P450_sf"/>
</dbReference>
<dbReference type="InterPro" id="IPR002401">
    <property type="entry name" value="Cyt_P450_E_grp-I"/>
</dbReference>
<evidence type="ECO:0000256" key="3">
    <source>
        <dbReference type="ARBA" id="ARBA00022617"/>
    </source>
</evidence>
<dbReference type="GO" id="GO:0044550">
    <property type="term" value="P:secondary metabolite biosynthetic process"/>
    <property type="evidence" value="ECO:0007669"/>
    <property type="project" value="UniProtKB-ARBA"/>
</dbReference>
<dbReference type="PANTHER" id="PTHR47944">
    <property type="entry name" value="CYTOCHROME P450 98A9"/>
    <property type="match status" value="1"/>
</dbReference>
<sequence>MIIFIFSLMSIFYLFSFLRNKFISSELRPPLPPGPTPLPYIGSIMSMLRNKPTFRWIHNLMEEMKTKILCIRVGNVHIIAVSDPNIALEFLKDTNMIFSSRPDCMSAYLASGGYLNTALAPMGDHWKKMKKILCSEILSVTRHKWLLNKRNEEYDNILRYLKSQYENNVEVTRGFVNVRSIAQQYSSNMARKLMFGSRYFGKGSRDGGPGHEEVEHADSLLTILAYVYAFCVTDYFPWLRWTTDFDGHEKIIRNAIIGARNYQDPLVDERIQEWKDGVKTKENDLLDVFINLKNPPLNADEIKAQILDLAVATLDNVSNNIEWAMAEMINEPRIFDKAVREIDFVVGKDRLVQESDMQNLNFIKACVKEAFRLHPVAPFNLPHVTTLDSTVAGYFIPKGSHVIVSRLGLGRNPEVWDEPLTFNPDRHTNCDKEVVLTDNNLHMFSFSTGLRGCPGVLLGSTITTMLLARLIQGFTWELPPDERLVDLNENLHDLVKAKPLCALAKPRLPHHLYSCAPKLKGSVM</sequence>
<evidence type="ECO:0000256" key="2">
    <source>
        <dbReference type="ARBA" id="ARBA00010617"/>
    </source>
</evidence>
<keyword evidence="7 9" id="KW-0503">Monooxygenase</keyword>
<dbReference type="GO" id="GO:0005506">
    <property type="term" value="F:iron ion binding"/>
    <property type="evidence" value="ECO:0007669"/>
    <property type="project" value="InterPro"/>
</dbReference>
<keyword evidence="11" id="KW-1185">Reference proteome</keyword>
<dbReference type="PRINTS" id="PR00463">
    <property type="entry name" value="EP450I"/>
</dbReference>
<dbReference type="EMBL" id="JAUHHV010000001">
    <property type="protein sequence ID" value="KAK1441211.1"/>
    <property type="molecule type" value="Genomic_DNA"/>
</dbReference>